<feature type="transmembrane region" description="Helical" evidence="1">
    <location>
        <begin position="79"/>
        <end position="99"/>
    </location>
</feature>
<reference evidence="3 4" key="1">
    <citation type="journal article" date="2005" name="Science">
        <title>Comparative genomics of trypanosomatid parasitic protozoa.</title>
        <authorList>
            <person name="El-Sayed N.M."/>
            <person name="Myler P.J."/>
            <person name="Blandin G."/>
            <person name="Berriman M."/>
            <person name="Crabtree J."/>
            <person name="Aggarwal G."/>
            <person name="Caler E."/>
            <person name="Renauld H."/>
            <person name="Worthey E.A."/>
            <person name="Hertz-Fowler C."/>
            <person name="Ghedin E."/>
            <person name="Peacock C."/>
            <person name="Bartholomeu D.C."/>
            <person name="Haas B.J."/>
            <person name="Tran A.N."/>
            <person name="Wortman J.R."/>
            <person name="Alsmark U.C."/>
            <person name="Angiuoli S."/>
            <person name="Anupama A."/>
            <person name="Badger J."/>
            <person name="Bringaud F."/>
            <person name="Cadag E."/>
            <person name="Carlton J.M."/>
            <person name="Cerqueira G.C."/>
            <person name="Creasy T."/>
            <person name="Delcher A.L."/>
            <person name="Djikeng A."/>
            <person name="Embley T.M."/>
            <person name="Hauser C."/>
            <person name="Ivens A.C."/>
            <person name="Kummerfeld S.K."/>
            <person name="Pereira-Leal J.B."/>
            <person name="Nilsson D."/>
            <person name="Peterson J."/>
            <person name="Salzberg S.L."/>
            <person name="Shallom J."/>
            <person name="Silva J.C."/>
            <person name="Sundaram J."/>
            <person name="Westenberger S."/>
            <person name="White O."/>
            <person name="Melville S.E."/>
            <person name="Donelson J.E."/>
            <person name="Andersson B."/>
            <person name="Stuart K.D."/>
            <person name="Hall N."/>
        </authorList>
    </citation>
    <scope>NUCLEOTIDE SEQUENCE [LARGE SCALE GENOMIC DNA]</scope>
    <source>
        <strain evidence="3 4">927/4 GUTat10.1</strain>
    </source>
</reference>
<protein>
    <recommendedName>
        <fullName evidence="5">T. brucei spp.-specific protein</fullName>
    </recommendedName>
</protein>
<sequence>MKRNICWTSRVSLLFFFLCLFGVCLCCVELRPKRDEKCVIILSFYCSVSFCFVNAFLFFFLLTFLNFRFYFIKKNKKEEIISIFLSFSLFFLYPLFVQFHCPFNLFYPFFFLLLFLFPTCVMISYTLPIYNYFFFLLISLFFTFLLFFF</sequence>
<dbReference type="GO" id="GO:0097014">
    <property type="term" value="C:ciliary plasm"/>
    <property type="evidence" value="ECO:0000314"/>
    <property type="project" value="GeneDB"/>
</dbReference>
<dbReference type="PaxDb" id="5691-EAN76693"/>
<dbReference type="InParanoid" id="Q38ES7"/>
<feature type="signal peptide" evidence="2">
    <location>
        <begin position="1"/>
        <end position="26"/>
    </location>
</feature>
<dbReference type="RefSeq" id="XP_827023.1">
    <property type="nucleotide sequence ID" value="XM_821930.1"/>
</dbReference>
<feature type="transmembrane region" description="Helical" evidence="1">
    <location>
        <begin position="42"/>
        <end position="67"/>
    </location>
</feature>
<proteinExistence type="predicted"/>
<keyword evidence="4" id="KW-1185">Reference proteome</keyword>
<feature type="chain" id="PRO_5004222029" description="T. brucei spp.-specific protein" evidence="2">
    <location>
        <begin position="27"/>
        <end position="149"/>
    </location>
</feature>
<dbReference type="VEuPathDB" id="TriTrypDB:Tb927.9.6570"/>
<keyword evidence="2" id="KW-0732">Signal</keyword>
<feature type="transmembrane region" description="Helical" evidence="1">
    <location>
        <begin position="132"/>
        <end position="148"/>
    </location>
</feature>
<accession>Q38ES7</accession>
<evidence type="ECO:0000256" key="1">
    <source>
        <dbReference type="SAM" id="Phobius"/>
    </source>
</evidence>
<dbReference type="GO" id="GO:0005737">
    <property type="term" value="C:cytoplasm"/>
    <property type="evidence" value="ECO:0000314"/>
    <property type="project" value="GeneDB"/>
</dbReference>
<dbReference type="EMBL" id="CM000207">
    <property type="protein sequence ID" value="EAN76693.1"/>
    <property type="molecule type" value="Genomic_DNA"/>
</dbReference>
<keyword evidence="1" id="KW-0812">Transmembrane</keyword>
<dbReference type="KEGG" id="tbr:Tb09.160.4800"/>
<dbReference type="GO" id="GO:0031981">
    <property type="term" value="C:nuclear lumen"/>
    <property type="evidence" value="ECO:0000314"/>
    <property type="project" value="GeneDB"/>
</dbReference>
<reference evidence="3 4" key="2">
    <citation type="journal article" date="2005" name="Science">
        <title>The genome of the African trypanosome Trypanosoma brucei.</title>
        <authorList>
            <person name="Berriman M."/>
            <person name="Ghedin E."/>
            <person name="Hertz-Fowler C."/>
            <person name="Blandin G."/>
            <person name="Renauld H."/>
            <person name="Bartholomeu D.C."/>
            <person name="Lennard N.J."/>
            <person name="Caler E."/>
            <person name="Hamlin N.E."/>
            <person name="Haas B."/>
            <person name="Bohme U."/>
            <person name="Hannick L."/>
            <person name="Aslett M.A."/>
            <person name="Shallom J."/>
            <person name="Marcello L."/>
            <person name="Hou L."/>
            <person name="Wickstead B."/>
            <person name="Alsmark U.C."/>
            <person name="Arrowsmith C."/>
            <person name="Atkin R.J."/>
            <person name="Barron A.J."/>
            <person name="Bringaud F."/>
            <person name="Brooks K."/>
            <person name="Carrington M."/>
            <person name="Cherevach I."/>
            <person name="Chillingworth T.J."/>
            <person name="Churcher C."/>
            <person name="Clark L.N."/>
            <person name="Corton C.H."/>
            <person name="Cronin A."/>
            <person name="Davies R.M."/>
            <person name="Doggett J."/>
            <person name="Djikeng A."/>
            <person name="Feldblyum T."/>
            <person name="Field M.C."/>
            <person name="Fraser A."/>
            <person name="Goodhead I."/>
            <person name="Hance Z."/>
            <person name="Harper D."/>
            <person name="Harris B.R."/>
            <person name="Hauser H."/>
            <person name="Hostetler J."/>
            <person name="Ivens A."/>
            <person name="Jagels K."/>
            <person name="Johnson D."/>
            <person name="Johnson J."/>
            <person name="Jones K."/>
            <person name="Kerhornou A.X."/>
            <person name="Koo H."/>
            <person name="Larke N."/>
            <person name="Landfear S."/>
            <person name="Larkin C."/>
            <person name="Leech V."/>
            <person name="Line A."/>
            <person name="Lord A."/>
            <person name="Macleod A."/>
            <person name="Mooney P.J."/>
            <person name="Moule S."/>
            <person name="Martin D.M."/>
            <person name="Morgan G.W."/>
            <person name="Mungall K."/>
            <person name="Norbertczak H."/>
            <person name="Ormond D."/>
            <person name="Pai G."/>
            <person name="Peacock C.S."/>
            <person name="Peterson J."/>
            <person name="Quail M.A."/>
            <person name="Rabbinowitsch E."/>
            <person name="Rajandream M.A."/>
            <person name="Reitter C."/>
            <person name="Salzberg S.L."/>
            <person name="Sanders M."/>
            <person name="Schobel S."/>
            <person name="Sharp S."/>
            <person name="Simmonds M."/>
            <person name="Simpson A.J."/>
            <person name="Tallon L."/>
            <person name="Turner C.M."/>
            <person name="Tait A."/>
            <person name="Tivey A.R."/>
            <person name="Van Aken S."/>
            <person name="Walker D."/>
            <person name="Wanless D."/>
            <person name="Wang S."/>
            <person name="White B."/>
            <person name="White O."/>
            <person name="Whitehead S."/>
            <person name="Woodward J."/>
            <person name="Wortman J."/>
            <person name="Adams M.D."/>
            <person name="Embley T.M."/>
            <person name="Gull K."/>
            <person name="Ullu E."/>
            <person name="Barry J.D."/>
            <person name="Fairlamb A.H."/>
            <person name="Opperdoes F."/>
            <person name="Barrell B.G."/>
            <person name="Donelson J.E."/>
            <person name="Hall N."/>
            <person name="Fraser C.M."/>
            <person name="Melville S.E."/>
            <person name="El-Sayed N.M."/>
        </authorList>
    </citation>
    <scope>NUCLEOTIDE SEQUENCE [LARGE SCALE GENOMIC DNA]</scope>
    <source>
        <strain evidence="3 4">927/4 GUTat10.1</strain>
    </source>
</reference>
<feature type="transmembrane region" description="Helical" evidence="1">
    <location>
        <begin position="105"/>
        <end position="125"/>
    </location>
</feature>
<evidence type="ECO:0000313" key="4">
    <source>
        <dbReference type="Proteomes" id="UP000008524"/>
    </source>
</evidence>
<dbReference type="AlphaFoldDB" id="Q38ES7"/>
<organism evidence="3 4">
    <name type="scientific">Trypanosoma brucei brucei (strain 927/4 GUTat10.1)</name>
    <dbReference type="NCBI Taxonomy" id="185431"/>
    <lineage>
        <taxon>Eukaryota</taxon>
        <taxon>Discoba</taxon>
        <taxon>Euglenozoa</taxon>
        <taxon>Kinetoplastea</taxon>
        <taxon>Metakinetoplastina</taxon>
        <taxon>Trypanosomatida</taxon>
        <taxon>Trypanosomatidae</taxon>
        <taxon>Trypanosoma</taxon>
    </lineage>
</organism>
<dbReference type="GeneID" id="3659891"/>
<evidence type="ECO:0000256" key="2">
    <source>
        <dbReference type="SAM" id="SignalP"/>
    </source>
</evidence>
<dbReference type="Proteomes" id="UP000008524">
    <property type="component" value="Chromosome 9"/>
</dbReference>
<keyword evidence="1" id="KW-0472">Membrane</keyword>
<evidence type="ECO:0000313" key="3">
    <source>
        <dbReference type="EMBL" id="EAN76693.1"/>
    </source>
</evidence>
<keyword evidence="1" id="KW-1133">Transmembrane helix</keyword>
<evidence type="ECO:0008006" key="5">
    <source>
        <dbReference type="Google" id="ProtNLM"/>
    </source>
</evidence>
<name>Q38ES7_TRYB2</name>
<gene>
    <name evidence="3" type="ORF">Tb09.160.4800</name>
</gene>